<name>A0A161YNQ5_DAUCS</name>
<dbReference type="EMBL" id="CP093347">
    <property type="protein sequence ID" value="WOH02045.1"/>
    <property type="molecule type" value="Genomic_DNA"/>
</dbReference>
<gene>
    <name evidence="1" type="ORF">DCAR_0521433</name>
</gene>
<keyword evidence="2" id="KW-1185">Reference proteome</keyword>
<dbReference type="Proteomes" id="UP000077755">
    <property type="component" value="Chromosome 5"/>
</dbReference>
<accession>A0A161YNQ5</accession>
<proteinExistence type="predicted"/>
<protein>
    <submittedName>
        <fullName evidence="1">Uncharacterized protein</fullName>
    </submittedName>
</protein>
<dbReference type="SUPFAM" id="SSF117281">
    <property type="entry name" value="Kelch motif"/>
    <property type="match status" value="1"/>
</dbReference>
<evidence type="ECO:0000313" key="1">
    <source>
        <dbReference type="EMBL" id="WOH02045.1"/>
    </source>
</evidence>
<reference evidence="1" key="1">
    <citation type="journal article" date="2016" name="Nat. Genet.">
        <title>A high-quality carrot genome assembly provides new insights into carotenoid accumulation and asterid genome evolution.</title>
        <authorList>
            <person name="Iorizzo M."/>
            <person name="Ellison S."/>
            <person name="Senalik D."/>
            <person name="Zeng P."/>
            <person name="Satapoomin P."/>
            <person name="Huang J."/>
            <person name="Bowman M."/>
            <person name="Iovene M."/>
            <person name="Sanseverino W."/>
            <person name="Cavagnaro P."/>
            <person name="Yildiz M."/>
            <person name="Macko-Podgorni A."/>
            <person name="Moranska E."/>
            <person name="Grzebelus E."/>
            <person name="Grzebelus D."/>
            <person name="Ashrafi H."/>
            <person name="Zheng Z."/>
            <person name="Cheng S."/>
            <person name="Spooner D."/>
            <person name="Van Deynze A."/>
            <person name="Simon P."/>
        </authorList>
    </citation>
    <scope>NUCLEOTIDE SEQUENCE</scope>
    <source>
        <tissue evidence="1">Leaf</tissue>
    </source>
</reference>
<dbReference type="AlphaFoldDB" id="A0A161YNQ5"/>
<organism evidence="1 2">
    <name type="scientific">Daucus carota subsp. sativus</name>
    <name type="common">Carrot</name>
    <dbReference type="NCBI Taxonomy" id="79200"/>
    <lineage>
        <taxon>Eukaryota</taxon>
        <taxon>Viridiplantae</taxon>
        <taxon>Streptophyta</taxon>
        <taxon>Embryophyta</taxon>
        <taxon>Tracheophyta</taxon>
        <taxon>Spermatophyta</taxon>
        <taxon>Magnoliopsida</taxon>
        <taxon>eudicotyledons</taxon>
        <taxon>Gunneridae</taxon>
        <taxon>Pentapetalae</taxon>
        <taxon>asterids</taxon>
        <taxon>campanulids</taxon>
        <taxon>Apiales</taxon>
        <taxon>Apiaceae</taxon>
        <taxon>Apioideae</taxon>
        <taxon>Scandiceae</taxon>
        <taxon>Daucinae</taxon>
        <taxon>Daucus</taxon>
        <taxon>Daucus sect. Daucus</taxon>
    </lineage>
</organism>
<dbReference type="InterPro" id="IPR006652">
    <property type="entry name" value="Kelch_1"/>
</dbReference>
<evidence type="ECO:0000313" key="2">
    <source>
        <dbReference type="Proteomes" id="UP000077755"/>
    </source>
</evidence>
<dbReference type="Pfam" id="PF01344">
    <property type="entry name" value="Kelch_1"/>
    <property type="match status" value="1"/>
</dbReference>
<dbReference type="InterPro" id="IPR015915">
    <property type="entry name" value="Kelch-typ_b-propeller"/>
</dbReference>
<dbReference type="Gene3D" id="2.120.10.80">
    <property type="entry name" value="Kelch-type beta propeller"/>
    <property type="match status" value="1"/>
</dbReference>
<dbReference type="Gramene" id="KZM95489">
    <property type="protein sequence ID" value="KZM95489"/>
    <property type="gene ID" value="DCAR_018731"/>
</dbReference>
<sequence>MASESNKQISVFLYNGPSNMNYAVTSISTKTTDEEVQKQSRRSKIPPDKIIRHHGSALVTFGTSLVSVGFIVYCIGGSKRDKSMGILASNEVRKFDTTKPVLGLDFSPPPMNQGRFFPAVVAIGKKIYAFGGLSQTDSNDSTWAECLDTNKPVLEQRWQPLTEPPSRLLLDFPPFAIPYETNTISIGSSDICMGTTIMIGSRHVTQGAILYGVHNGLWEEYRFNPISMSTIQVLNPVSVVCEKTIYWVDERDIYAYDLDKHILYAGNMAESLLHDFDCGFDTTRMGPVLMHLQENNFCCFTVYVENPLGPSKTGVVECTKFRVTKDNPESGHQGVLHLHDMGYQSYRCETMCELSGVVPL</sequence>
<reference evidence="1" key="2">
    <citation type="submission" date="2022-03" db="EMBL/GenBank/DDBJ databases">
        <title>Draft title - Genomic analysis of global carrot germplasm unveils the trajectory of domestication and the origin of high carotenoid orange carrot.</title>
        <authorList>
            <person name="Iorizzo M."/>
            <person name="Ellison S."/>
            <person name="Senalik D."/>
            <person name="Macko-Podgorni A."/>
            <person name="Grzebelus D."/>
            <person name="Bostan H."/>
            <person name="Rolling W."/>
            <person name="Curaba J."/>
            <person name="Simon P."/>
        </authorList>
    </citation>
    <scope>NUCLEOTIDE SEQUENCE</scope>
    <source>
        <tissue evidence="1">Leaf</tissue>
    </source>
</reference>